<dbReference type="InterPro" id="IPR050121">
    <property type="entry name" value="Cytochrome_P450_monoxygenase"/>
</dbReference>
<evidence type="ECO:0000256" key="6">
    <source>
        <dbReference type="ARBA" id="ARBA00022692"/>
    </source>
</evidence>
<evidence type="ECO:0000256" key="7">
    <source>
        <dbReference type="ARBA" id="ARBA00022723"/>
    </source>
</evidence>
<dbReference type="InterPro" id="IPR036396">
    <property type="entry name" value="Cyt_P450_sf"/>
</dbReference>
<evidence type="ECO:0000256" key="11">
    <source>
        <dbReference type="ARBA" id="ARBA00023033"/>
    </source>
</evidence>
<evidence type="ECO:0000256" key="10">
    <source>
        <dbReference type="ARBA" id="ARBA00023004"/>
    </source>
</evidence>
<dbReference type="Pfam" id="PF00067">
    <property type="entry name" value="p450"/>
    <property type="match status" value="1"/>
</dbReference>
<evidence type="ECO:0000313" key="15">
    <source>
        <dbReference type="EMBL" id="KAK7031122.1"/>
    </source>
</evidence>
<evidence type="ECO:0000256" key="14">
    <source>
        <dbReference type="RuleBase" id="RU000461"/>
    </source>
</evidence>
<keyword evidence="5 13" id="KW-0349">Heme</keyword>
<reference evidence="15 16" key="1">
    <citation type="submission" date="2024-01" db="EMBL/GenBank/DDBJ databases">
        <title>A draft genome for a cacao thread blight-causing isolate of Paramarasmius palmivorus.</title>
        <authorList>
            <person name="Baruah I.K."/>
            <person name="Bukari Y."/>
            <person name="Amoako-Attah I."/>
            <person name="Meinhardt L.W."/>
            <person name="Bailey B.A."/>
            <person name="Cohen S.P."/>
        </authorList>
    </citation>
    <scope>NUCLEOTIDE SEQUENCE [LARGE SCALE GENOMIC DNA]</scope>
    <source>
        <strain evidence="15 16">GH-12</strain>
    </source>
</reference>
<accession>A0AAW0BXR9</accession>
<comment type="subcellular location">
    <subcellularLocation>
        <location evidence="2">Membrane</location>
    </subcellularLocation>
</comment>
<keyword evidence="6" id="KW-0812">Transmembrane</keyword>
<gene>
    <name evidence="15" type="ORF">VNI00_013730</name>
</gene>
<dbReference type="InterPro" id="IPR017972">
    <property type="entry name" value="Cyt_P450_CS"/>
</dbReference>
<dbReference type="Proteomes" id="UP001383192">
    <property type="component" value="Unassembled WGS sequence"/>
</dbReference>
<protein>
    <recommendedName>
        <fullName evidence="17">Cytochrome P450</fullName>
    </recommendedName>
</protein>
<dbReference type="AlphaFoldDB" id="A0AAW0BXR9"/>
<feature type="binding site" description="axial binding residue" evidence="13">
    <location>
        <position position="427"/>
    </location>
    <ligand>
        <name>heme</name>
        <dbReference type="ChEBI" id="CHEBI:30413"/>
    </ligand>
    <ligandPart>
        <name>Fe</name>
        <dbReference type="ChEBI" id="CHEBI:18248"/>
    </ligandPart>
</feature>
<evidence type="ECO:0000256" key="9">
    <source>
        <dbReference type="ARBA" id="ARBA00023002"/>
    </source>
</evidence>
<dbReference type="PRINTS" id="PR00465">
    <property type="entry name" value="EP450IV"/>
</dbReference>
<dbReference type="GO" id="GO:0005506">
    <property type="term" value="F:iron ion binding"/>
    <property type="evidence" value="ECO:0007669"/>
    <property type="project" value="InterPro"/>
</dbReference>
<sequence>MGNEYDLDQQFEIKAGLMFQWLREYGEAFRAKTVFNEDILVVADSKALQHIFHKSSYKYPKSLDSQYMGNKVFGPGVITVQAATHQRQRKILNPAFSQAQIKPFVGIFQKVTISLINQWREQLMSGNEVFDVTKYFAHLTLDALGETVFDYEFGALGSRNNQLAYMVRNLFVDSVRPTKARFLWNRIRSHFLPKAIEKVVSALYVTKEDARWKAWLEASQSEARELYKNKLQGQTSEENDILGVISRSLESQDPEKRMDAQEALSQMATIILAGHETSGNTLTWLFYELSRNPDHQRRLFHEVQEARERKGELAAGDYDAMPFLNAVIKETLRLHPIILRIIREVEDDDVLPLAQPVMSTSGEILSEIPITKGQRVIVSIIGYNYSKAVWGADAEEWNPARHLDAKRTTTLGVFGNLMTFSAGVRSCIGWRFAVHEMQTVTAMLVESFEFSIDPALDIMMVDAGFVAPAVRDKLKEGFQLPLTVKIREYNSM</sequence>
<keyword evidence="11 14" id="KW-0503">Monooxygenase</keyword>
<dbReference type="GO" id="GO:0016705">
    <property type="term" value="F:oxidoreductase activity, acting on paired donors, with incorporation or reduction of molecular oxygen"/>
    <property type="evidence" value="ECO:0007669"/>
    <property type="project" value="InterPro"/>
</dbReference>
<evidence type="ECO:0000256" key="1">
    <source>
        <dbReference type="ARBA" id="ARBA00001971"/>
    </source>
</evidence>
<evidence type="ECO:0008006" key="17">
    <source>
        <dbReference type="Google" id="ProtNLM"/>
    </source>
</evidence>
<evidence type="ECO:0000313" key="16">
    <source>
        <dbReference type="Proteomes" id="UP001383192"/>
    </source>
</evidence>
<proteinExistence type="inferred from homology"/>
<dbReference type="GO" id="GO:0016020">
    <property type="term" value="C:membrane"/>
    <property type="evidence" value="ECO:0007669"/>
    <property type="project" value="UniProtKB-SubCell"/>
</dbReference>
<dbReference type="PROSITE" id="PS00086">
    <property type="entry name" value="CYTOCHROME_P450"/>
    <property type="match status" value="1"/>
</dbReference>
<dbReference type="GO" id="GO:0004497">
    <property type="term" value="F:monooxygenase activity"/>
    <property type="evidence" value="ECO:0007669"/>
    <property type="project" value="UniProtKB-KW"/>
</dbReference>
<evidence type="ECO:0000256" key="3">
    <source>
        <dbReference type="ARBA" id="ARBA00004721"/>
    </source>
</evidence>
<dbReference type="InterPro" id="IPR002403">
    <property type="entry name" value="Cyt_P450_E_grp-IV"/>
</dbReference>
<dbReference type="PANTHER" id="PTHR24305">
    <property type="entry name" value="CYTOCHROME P450"/>
    <property type="match status" value="1"/>
</dbReference>
<evidence type="ECO:0000256" key="13">
    <source>
        <dbReference type="PIRSR" id="PIRSR602403-1"/>
    </source>
</evidence>
<comment type="caution">
    <text evidence="15">The sequence shown here is derived from an EMBL/GenBank/DDBJ whole genome shotgun (WGS) entry which is preliminary data.</text>
</comment>
<keyword evidence="16" id="KW-1185">Reference proteome</keyword>
<comment type="similarity">
    <text evidence="4 14">Belongs to the cytochrome P450 family.</text>
</comment>
<keyword evidence="8" id="KW-1133">Transmembrane helix</keyword>
<comment type="pathway">
    <text evidence="3">Secondary metabolite biosynthesis; terpenoid biosynthesis.</text>
</comment>
<keyword evidence="9 14" id="KW-0560">Oxidoreductase</keyword>
<dbReference type="InterPro" id="IPR001128">
    <property type="entry name" value="Cyt_P450"/>
</dbReference>
<evidence type="ECO:0000256" key="5">
    <source>
        <dbReference type="ARBA" id="ARBA00022617"/>
    </source>
</evidence>
<evidence type="ECO:0000256" key="8">
    <source>
        <dbReference type="ARBA" id="ARBA00022989"/>
    </source>
</evidence>
<dbReference type="PANTHER" id="PTHR24305:SF166">
    <property type="entry name" value="CYTOCHROME P450 12A4, MITOCHONDRIAL-RELATED"/>
    <property type="match status" value="1"/>
</dbReference>
<keyword evidence="7 13" id="KW-0479">Metal-binding</keyword>
<dbReference type="SUPFAM" id="SSF48264">
    <property type="entry name" value="Cytochrome P450"/>
    <property type="match status" value="1"/>
</dbReference>
<dbReference type="PRINTS" id="PR00385">
    <property type="entry name" value="P450"/>
</dbReference>
<evidence type="ECO:0000256" key="4">
    <source>
        <dbReference type="ARBA" id="ARBA00010617"/>
    </source>
</evidence>
<keyword evidence="12" id="KW-0472">Membrane</keyword>
<dbReference type="EMBL" id="JAYKXP010000071">
    <property type="protein sequence ID" value="KAK7031122.1"/>
    <property type="molecule type" value="Genomic_DNA"/>
</dbReference>
<dbReference type="Gene3D" id="1.10.630.10">
    <property type="entry name" value="Cytochrome P450"/>
    <property type="match status" value="1"/>
</dbReference>
<organism evidence="15 16">
    <name type="scientific">Paramarasmius palmivorus</name>
    <dbReference type="NCBI Taxonomy" id="297713"/>
    <lineage>
        <taxon>Eukaryota</taxon>
        <taxon>Fungi</taxon>
        <taxon>Dikarya</taxon>
        <taxon>Basidiomycota</taxon>
        <taxon>Agaricomycotina</taxon>
        <taxon>Agaricomycetes</taxon>
        <taxon>Agaricomycetidae</taxon>
        <taxon>Agaricales</taxon>
        <taxon>Marasmiineae</taxon>
        <taxon>Marasmiaceae</taxon>
        <taxon>Paramarasmius</taxon>
    </lineage>
</organism>
<comment type="cofactor">
    <cofactor evidence="1 13">
        <name>heme</name>
        <dbReference type="ChEBI" id="CHEBI:30413"/>
    </cofactor>
</comment>
<evidence type="ECO:0000256" key="12">
    <source>
        <dbReference type="ARBA" id="ARBA00023136"/>
    </source>
</evidence>
<name>A0AAW0BXR9_9AGAR</name>
<keyword evidence="10 13" id="KW-0408">Iron</keyword>
<evidence type="ECO:0000256" key="2">
    <source>
        <dbReference type="ARBA" id="ARBA00004370"/>
    </source>
</evidence>
<dbReference type="GO" id="GO:0020037">
    <property type="term" value="F:heme binding"/>
    <property type="evidence" value="ECO:0007669"/>
    <property type="project" value="InterPro"/>
</dbReference>